<dbReference type="GO" id="GO:0019843">
    <property type="term" value="F:rRNA binding"/>
    <property type="evidence" value="ECO:0007669"/>
    <property type="project" value="UniProtKB-UniRule"/>
</dbReference>
<dbReference type="NCBIfam" id="NF001109">
    <property type="entry name" value="PRK00136.1"/>
    <property type="match status" value="1"/>
</dbReference>
<evidence type="ECO:0000256" key="6">
    <source>
        <dbReference type="HAMAP-Rule" id="MF_01302"/>
    </source>
</evidence>
<proteinExistence type="inferred from homology"/>
<dbReference type="KEGG" id="bsto:C0V70_18055"/>
<dbReference type="PANTHER" id="PTHR11758">
    <property type="entry name" value="40S RIBOSOMAL PROTEIN S15A"/>
    <property type="match status" value="1"/>
</dbReference>
<dbReference type="RefSeq" id="WP_102245265.1">
    <property type="nucleotide sequence ID" value="NZ_CP025704.1"/>
</dbReference>
<dbReference type="Proteomes" id="UP000235584">
    <property type="component" value="Chromosome"/>
</dbReference>
<organism evidence="8 9">
    <name type="scientific">Bacteriovorax stolpii</name>
    <name type="common">Bdellovibrio stolpii</name>
    <dbReference type="NCBI Taxonomy" id="960"/>
    <lineage>
        <taxon>Bacteria</taxon>
        <taxon>Pseudomonadati</taxon>
        <taxon>Bdellovibrionota</taxon>
        <taxon>Bacteriovoracia</taxon>
        <taxon>Bacteriovoracales</taxon>
        <taxon>Bacteriovoracaceae</taxon>
        <taxon>Bacteriovorax</taxon>
    </lineage>
</organism>
<dbReference type="InterPro" id="IPR047863">
    <property type="entry name" value="Ribosomal_uS8_CS"/>
</dbReference>
<keyword evidence="6" id="KW-0694">RNA-binding</keyword>
<dbReference type="GO" id="GO:0005737">
    <property type="term" value="C:cytoplasm"/>
    <property type="evidence" value="ECO:0007669"/>
    <property type="project" value="UniProtKB-ARBA"/>
</dbReference>
<dbReference type="GO" id="GO:0005840">
    <property type="term" value="C:ribosome"/>
    <property type="evidence" value="ECO:0007669"/>
    <property type="project" value="UniProtKB-KW"/>
</dbReference>
<dbReference type="GO" id="GO:0003735">
    <property type="term" value="F:structural constituent of ribosome"/>
    <property type="evidence" value="ECO:0007669"/>
    <property type="project" value="InterPro"/>
</dbReference>
<keyword evidence="9" id="KW-1185">Reference proteome</keyword>
<dbReference type="InterPro" id="IPR035987">
    <property type="entry name" value="Ribosomal_uS8_sf"/>
</dbReference>
<dbReference type="OrthoDB" id="9802617at2"/>
<dbReference type="AlphaFoldDB" id="A0A2K9NWU4"/>
<dbReference type="HAMAP" id="MF_01302_B">
    <property type="entry name" value="Ribosomal_uS8_B"/>
    <property type="match status" value="1"/>
</dbReference>
<gene>
    <name evidence="6" type="primary">rpsH</name>
    <name evidence="8" type="ORF">C0V70_18055</name>
</gene>
<evidence type="ECO:0000256" key="7">
    <source>
        <dbReference type="RuleBase" id="RU003660"/>
    </source>
</evidence>
<evidence type="ECO:0000256" key="5">
    <source>
        <dbReference type="ARBA" id="ARBA00046740"/>
    </source>
</evidence>
<protein>
    <recommendedName>
        <fullName evidence="4 6">Small ribosomal subunit protein uS8</fullName>
    </recommendedName>
</protein>
<name>A0A2K9NWU4_BACTC</name>
<keyword evidence="2 6" id="KW-0689">Ribosomal protein</keyword>
<dbReference type="GO" id="GO:1990904">
    <property type="term" value="C:ribonucleoprotein complex"/>
    <property type="evidence" value="ECO:0007669"/>
    <property type="project" value="UniProtKB-KW"/>
</dbReference>
<evidence type="ECO:0000256" key="1">
    <source>
        <dbReference type="ARBA" id="ARBA00006471"/>
    </source>
</evidence>
<accession>A0A2K9NWU4</accession>
<reference evidence="8 9" key="1">
    <citation type="submission" date="2018-01" db="EMBL/GenBank/DDBJ databases">
        <title>Complete genome sequence of Bacteriovorax stolpii DSM12778.</title>
        <authorList>
            <person name="Tang B."/>
            <person name="Chang J."/>
        </authorList>
    </citation>
    <scope>NUCLEOTIDE SEQUENCE [LARGE SCALE GENOMIC DNA]</scope>
    <source>
        <strain evidence="8 9">DSM 12778</strain>
    </source>
</reference>
<dbReference type="InterPro" id="IPR000630">
    <property type="entry name" value="Ribosomal_uS8"/>
</dbReference>
<dbReference type="PROSITE" id="PS00053">
    <property type="entry name" value="RIBOSOMAL_S8"/>
    <property type="match status" value="1"/>
</dbReference>
<dbReference type="Gene3D" id="3.30.1490.10">
    <property type="match status" value="1"/>
</dbReference>
<dbReference type="Pfam" id="PF00410">
    <property type="entry name" value="Ribosomal_S8"/>
    <property type="match status" value="1"/>
</dbReference>
<evidence type="ECO:0000313" key="8">
    <source>
        <dbReference type="EMBL" id="AUN99976.1"/>
    </source>
</evidence>
<dbReference type="Gene3D" id="3.30.1370.30">
    <property type="match status" value="1"/>
</dbReference>
<sequence>MQTDPISNMLTVIRNGNSAGHEKVEFPASKIKAAICKVLKDEGYIKSFKIVAKAPNDIKIKVALKEGAIVGLQRVSRPGLRRYNSYDSFTRVMSGLGVSIISTSKGVMSSREAKKNKVGGEVLCNVW</sequence>
<evidence type="ECO:0000256" key="2">
    <source>
        <dbReference type="ARBA" id="ARBA00022980"/>
    </source>
</evidence>
<comment type="subunit">
    <text evidence="5 6">Part of the 30S ribosomal subunit. Contacts proteins S5 and S12.</text>
</comment>
<evidence type="ECO:0000256" key="3">
    <source>
        <dbReference type="ARBA" id="ARBA00023274"/>
    </source>
</evidence>
<evidence type="ECO:0000313" key="9">
    <source>
        <dbReference type="Proteomes" id="UP000235584"/>
    </source>
</evidence>
<comment type="function">
    <text evidence="6">One of the primary rRNA binding proteins, it binds directly to 16S rRNA central domain where it helps coordinate assembly of the platform of the 30S subunit.</text>
</comment>
<keyword evidence="3 6" id="KW-0687">Ribonucleoprotein</keyword>
<keyword evidence="6" id="KW-0699">rRNA-binding</keyword>
<dbReference type="GO" id="GO:0006412">
    <property type="term" value="P:translation"/>
    <property type="evidence" value="ECO:0007669"/>
    <property type="project" value="UniProtKB-UniRule"/>
</dbReference>
<dbReference type="FunFam" id="3.30.1490.10:FF:000001">
    <property type="entry name" value="30S ribosomal protein S8"/>
    <property type="match status" value="1"/>
</dbReference>
<dbReference type="EMBL" id="CP025704">
    <property type="protein sequence ID" value="AUN99976.1"/>
    <property type="molecule type" value="Genomic_DNA"/>
</dbReference>
<dbReference type="SUPFAM" id="SSF56047">
    <property type="entry name" value="Ribosomal protein S8"/>
    <property type="match status" value="1"/>
</dbReference>
<comment type="similarity">
    <text evidence="1 6 7">Belongs to the universal ribosomal protein uS8 family.</text>
</comment>
<evidence type="ECO:0000256" key="4">
    <source>
        <dbReference type="ARBA" id="ARBA00035258"/>
    </source>
</evidence>